<reference evidence="10 11" key="1">
    <citation type="submission" date="2020-07" db="EMBL/GenBank/DDBJ databases">
        <title>Sequencing the genomes of 1000 actinobacteria strains.</title>
        <authorList>
            <person name="Klenk H.-P."/>
        </authorList>
    </citation>
    <scope>NUCLEOTIDE SEQUENCE [LARGE SCALE GENOMIC DNA]</scope>
    <source>
        <strain evidence="10 11">DSM 17380</strain>
    </source>
</reference>
<dbReference type="AlphaFoldDB" id="A0A852RBQ7"/>
<dbReference type="InterPro" id="IPR035906">
    <property type="entry name" value="MetI-like_sf"/>
</dbReference>
<accession>A0A852RBQ7</accession>
<sequence length="310" mass="32290">MMVSRIVRDQRPDGGGAAASLAPGQRRPARAPRSARAGKPGRPPVGVLVALGVFALLVVAAVAPSLVAPQSPLASDPANSFAGPSAEHWLGTDQLGRDQFSRLVHGARYSILLGIGATLIGLAGGIVLGVVAGYARGTWDRAITRLLDVLLAFPDVLVALVTITVLGPGEWSLIWAVGLGRIPGSARLVRGEVLRVRETGFVRSGIGLGLSPARLVVRHVLPNSLGPVLVHAVLGVGVSIIFGASLSFLGLGAVPPTPEWGLMLSEARQYLSIAPWVAIWPGLLITITVVSITVVGRFAQQRFITKRSSL</sequence>
<dbReference type="PANTHER" id="PTHR43386:SF25">
    <property type="entry name" value="PEPTIDE ABC TRANSPORTER PERMEASE PROTEIN"/>
    <property type="match status" value="1"/>
</dbReference>
<name>A0A852RBQ7_9MICO</name>
<feature type="transmembrane region" description="Helical" evidence="7">
    <location>
        <begin position="228"/>
        <end position="253"/>
    </location>
</feature>
<keyword evidence="11" id="KW-1185">Reference proteome</keyword>
<dbReference type="SUPFAM" id="SSF161098">
    <property type="entry name" value="MetI-like"/>
    <property type="match status" value="1"/>
</dbReference>
<comment type="similarity">
    <text evidence="7">Belongs to the binding-protein-dependent transport system permease family.</text>
</comment>
<dbReference type="GO" id="GO:0005886">
    <property type="term" value="C:plasma membrane"/>
    <property type="evidence" value="ECO:0007669"/>
    <property type="project" value="UniProtKB-SubCell"/>
</dbReference>
<evidence type="ECO:0000256" key="8">
    <source>
        <dbReference type="SAM" id="MobiDB-lite"/>
    </source>
</evidence>
<dbReference type="Pfam" id="PF00528">
    <property type="entry name" value="BPD_transp_1"/>
    <property type="match status" value="1"/>
</dbReference>
<keyword evidence="4 7" id="KW-0812">Transmembrane</keyword>
<dbReference type="InterPro" id="IPR050366">
    <property type="entry name" value="BP-dependent_transpt_permease"/>
</dbReference>
<evidence type="ECO:0000256" key="5">
    <source>
        <dbReference type="ARBA" id="ARBA00022989"/>
    </source>
</evidence>
<feature type="transmembrane region" description="Helical" evidence="7">
    <location>
        <begin position="45"/>
        <end position="67"/>
    </location>
</feature>
<dbReference type="PANTHER" id="PTHR43386">
    <property type="entry name" value="OLIGOPEPTIDE TRANSPORT SYSTEM PERMEASE PROTEIN APPC"/>
    <property type="match status" value="1"/>
</dbReference>
<evidence type="ECO:0000313" key="11">
    <source>
        <dbReference type="Proteomes" id="UP000586095"/>
    </source>
</evidence>
<feature type="transmembrane region" description="Helical" evidence="7">
    <location>
        <begin position="109"/>
        <end position="134"/>
    </location>
</feature>
<evidence type="ECO:0000256" key="2">
    <source>
        <dbReference type="ARBA" id="ARBA00022448"/>
    </source>
</evidence>
<feature type="transmembrane region" description="Helical" evidence="7">
    <location>
        <begin position="273"/>
        <end position="299"/>
    </location>
</feature>
<dbReference type="CDD" id="cd06261">
    <property type="entry name" value="TM_PBP2"/>
    <property type="match status" value="1"/>
</dbReference>
<evidence type="ECO:0000256" key="1">
    <source>
        <dbReference type="ARBA" id="ARBA00004651"/>
    </source>
</evidence>
<protein>
    <submittedName>
        <fullName evidence="10">Peptide/nickel transport system permease protein</fullName>
    </submittedName>
</protein>
<evidence type="ECO:0000256" key="3">
    <source>
        <dbReference type="ARBA" id="ARBA00022475"/>
    </source>
</evidence>
<comment type="caution">
    <text evidence="10">The sequence shown here is derived from an EMBL/GenBank/DDBJ whole genome shotgun (WGS) entry which is preliminary data.</text>
</comment>
<dbReference type="Proteomes" id="UP000586095">
    <property type="component" value="Unassembled WGS sequence"/>
</dbReference>
<comment type="subcellular location">
    <subcellularLocation>
        <location evidence="1 7">Cell membrane</location>
        <topology evidence="1 7">Multi-pass membrane protein</topology>
    </subcellularLocation>
</comment>
<feature type="region of interest" description="Disordered" evidence="8">
    <location>
        <begin position="1"/>
        <end position="39"/>
    </location>
</feature>
<proteinExistence type="inferred from homology"/>
<feature type="compositionally biased region" description="Basic and acidic residues" evidence="8">
    <location>
        <begin position="1"/>
        <end position="12"/>
    </location>
</feature>
<gene>
    <name evidence="10" type="ORF">BJ960_000607</name>
</gene>
<evidence type="ECO:0000256" key="7">
    <source>
        <dbReference type="RuleBase" id="RU363032"/>
    </source>
</evidence>
<evidence type="ECO:0000256" key="6">
    <source>
        <dbReference type="ARBA" id="ARBA00023136"/>
    </source>
</evidence>
<dbReference type="RefSeq" id="WP_237463617.1">
    <property type="nucleotide sequence ID" value="NZ_BAAALZ010000002.1"/>
</dbReference>
<keyword evidence="2 7" id="KW-0813">Transport</keyword>
<dbReference type="GO" id="GO:0055085">
    <property type="term" value="P:transmembrane transport"/>
    <property type="evidence" value="ECO:0007669"/>
    <property type="project" value="InterPro"/>
</dbReference>
<dbReference type="PROSITE" id="PS50928">
    <property type="entry name" value="ABC_TM1"/>
    <property type="match status" value="1"/>
</dbReference>
<evidence type="ECO:0000256" key="4">
    <source>
        <dbReference type="ARBA" id="ARBA00022692"/>
    </source>
</evidence>
<dbReference type="Gene3D" id="1.10.3720.10">
    <property type="entry name" value="MetI-like"/>
    <property type="match status" value="1"/>
</dbReference>
<evidence type="ECO:0000259" key="9">
    <source>
        <dbReference type="PROSITE" id="PS50928"/>
    </source>
</evidence>
<dbReference type="EMBL" id="JACCBD010000001">
    <property type="protein sequence ID" value="NYD25804.1"/>
    <property type="molecule type" value="Genomic_DNA"/>
</dbReference>
<keyword evidence="6 7" id="KW-0472">Membrane</keyword>
<feature type="compositionally biased region" description="Low complexity" evidence="8">
    <location>
        <begin position="22"/>
        <end position="39"/>
    </location>
</feature>
<keyword evidence="5 7" id="KW-1133">Transmembrane helix</keyword>
<feature type="domain" description="ABC transmembrane type-1" evidence="9">
    <location>
        <begin position="107"/>
        <end position="296"/>
    </location>
</feature>
<keyword evidence="3" id="KW-1003">Cell membrane</keyword>
<dbReference type="InterPro" id="IPR000515">
    <property type="entry name" value="MetI-like"/>
</dbReference>
<organism evidence="10 11">
    <name type="scientific">Leucobacter aridicollis</name>
    <dbReference type="NCBI Taxonomy" id="283878"/>
    <lineage>
        <taxon>Bacteria</taxon>
        <taxon>Bacillati</taxon>
        <taxon>Actinomycetota</taxon>
        <taxon>Actinomycetes</taxon>
        <taxon>Micrococcales</taxon>
        <taxon>Microbacteriaceae</taxon>
        <taxon>Leucobacter</taxon>
    </lineage>
</organism>
<evidence type="ECO:0000313" key="10">
    <source>
        <dbReference type="EMBL" id="NYD25804.1"/>
    </source>
</evidence>